<dbReference type="AlphaFoldDB" id="B0VZL0"/>
<dbReference type="OrthoDB" id="7765121at2759"/>
<dbReference type="EnsemblMetazoa" id="CPIJ000321-RA">
    <property type="protein sequence ID" value="CPIJ000321-PA"/>
    <property type="gene ID" value="CPIJ000321"/>
</dbReference>
<proteinExistence type="predicted"/>
<dbReference type="Pfam" id="PF16012">
    <property type="entry name" value="DUF4780"/>
    <property type="match status" value="4"/>
</dbReference>
<evidence type="ECO:0000313" key="4">
    <source>
        <dbReference type="EnsemblMetazoa" id="CPIJ000321-PA"/>
    </source>
</evidence>
<dbReference type="EMBL" id="DS231814">
    <property type="protein sequence ID" value="EDS31747.1"/>
    <property type="molecule type" value="Genomic_DNA"/>
</dbReference>
<dbReference type="InterPro" id="IPR031961">
    <property type="entry name" value="DUF4780"/>
</dbReference>
<evidence type="ECO:0000313" key="3">
    <source>
        <dbReference type="EMBL" id="EDS31747.1"/>
    </source>
</evidence>
<accession>B0VZL0</accession>
<feature type="domain" description="DUF4780" evidence="2">
    <location>
        <begin position="725"/>
        <end position="784"/>
    </location>
</feature>
<feature type="domain" description="DUF4780" evidence="2">
    <location>
        <begin position="531"/>
        <end position="699"/>
    </location>
</feature>
<reference evidence="3" key="1">
    <citation type="submission" date="2007-03" db="EMBL/GenBank/DDBJ databases">
        <title>Annotation of Culex pipiens quinquefasciatus.</title>
        <authorList>
            <consortium name="The Broad Institute Genome Sequencing Platform"/>
            <person name="Atkinson P.W."/>
            <person name="Hemingway J."/>
            <person name="Christensen B.M."/>
            <person name="Higgs S."/>
            <person name="Kodira C."/>
            <person name="Hannick L."/>
            <person name="Megy K."/>
            <person name="O'Leary S."/>
            <person name="Pearson M."/>
            <person name="Haas B.J."/>
            <person name="Mauceli E."/>
            <person name="Wortman J.R."/>
            <person name="Lee N.H."/>
            <person name="Guigo R."/>
            <person name="Stanke M."/>
            <person name="Alvarado L."/>
            <person name="Amedeo P."/>
            <person name="Antoine C.H."/>
            <person name="Arensburger P."/>
            <person name="Bidwell S.L."/>
            <person name="Crawford M."/>
            <person name="Camaro F."/>
            <person name="Devon K."/>
            <person name="Engels R."/>
            <person name="Hammond M."/>
            <person name="Howarth C."/>
            <person name="Koehrsen M."/>
            <person name="Lawson D."/>
            <person name="Montgomery P."/>
            <person name="Nene V."/>
            <person name="Nusbaum C."/>
            <person name="Puiu D."/>
            <person name="Romero-Severson J."/>
            <person name="Severson D.W."/>
            <person name="Shumway M."/>
            <person name="Sisk P."/>
            <person name="Stolte C."/>
            <person name="Zeng Q."/>
            <person name="Eisenstadt E."/>
            <person name="Fraser-Liggett C."/>
            <person name="Strausberg R."/>
            <person name="Galagan J."/>
            <person name="Birren B."/>
            <person name="Collins F.H."/>
        </authorList>
    </citation>
    <scope>NUCLEOTIDE SEQUENCE [LARGE SCALE GENOMIC DNA]</scope>
    <source>
        <strain evidence="3">JHB</strain>
    </source>
</reference>
<sequence>MTKKFSLKGEAIQRFRFLLENDYPFEKAALMAQQKKACTNLILEMGLAMLQETGTNPKIYEAIKANNSSYATEFRKTFYDLIGRHRALDACLESALRKADTLLAFSPSGNPCRPETDLEAGRVVKGLPEVRMAISKANHPVGMINQKEFETLRANLLKRIESINDPAGWPHFLQCTFFEKLGYVLLICADDKTVKWLTQNLPKLELWPNATLCIMREKTFKQSKAFGASFPDSVLDSNKVILGYLQSQNTGIDTTKWKVLSRQLQDDRTTVKLLLLMPAEPDRKTIVAANCELNFKFSKIKFTTPNVNSAKTWGRVAFAATFPDSIGEKSEDIFKYIESQNEGMDTTEWTVTERRRAVLGGKKEIQLVFVVDSCSAEIIRLAKHEINYKFSKVKLEQQSLKKAGEPNYNLGRQNNSNGQGRGTALGKRPFQRQGYPLKQAFLGASTRPHFKLVATSVALAAIGRRSQTDPWLLRMLQQEEMCNYRFQFWKTFQALIERGESAEDSVALARRDADTRMVLGTQNGMCDPKSLEGKIRVVICSTSYPEEGIRSEECRFILAELKKSFLKIKDIRDIPHIVECGLVPGKGYMLAYCADALTVRWLRLTLESMTLWPNASLFMVREKKFLESCIMTVLIPNERREKQKSIVRKIKVQNRKVKIGEWSVLGTEVLYSSEQVKVTMLVPLMDCKETLAVKSDQLKLIAPEDRTAIGKRASFRGIFGTDDLPSDDVFKILASENEGIAVTDEWKQAHRKGDKMSFFVDAASAQAIRAANCELNFLSRKVKVVYQQRISEV</sequence>
<evidence type="ECO:0000259" key="2">
    <source>
        <dbReference type="Pfam" id="PF16012"/>
    </source>
</evidence>
<feature type="region of interest" description="Disordered" evidence="1">
    <location>
        <begin position="405"/>
        <end position="424"/>
    </location>
</feature>
<dbReference type="InParanoid" id="B0VZL0"/>
<dbReference type="Proteomes" id="UP000002320">
    <property type="component" value="Unassembled WGS sequence"/>
</dbReference>
<name>B0VZL0_CULQU</name>
<feature type="domain" description="DUF4780" evidence="2">
    <location>
        <begin position="129"/>
        <end position="303"/>
    </location>
</feature>
<organism>
    <name type="scientific">Culex quinquefasciatus</name>
    <name type="common">Southern house mosquito</name>
    <name type="synonym">Culex pungens</name>
    <dbReference type="NCBI Taxonomy" id="7176"/>
    <lineage>
        <taxon>Eukaryota</taxon>
        <taxon>Metazoa</taxon>
        <taxon>Ecdysozoa</taxon>
        <taxon>Arthropoda</taxon>
        <taxon>Hexapoda</taxon>
        <taxon>Insecta</taxon>
        <taxon>Pterygota</taxon>
        <taxon>Neoptera</taxon>
        <taxon>Endopterygota</taxon>
        <taxon>Diptera</taxon>
        <taxon>Nematocera</taxon>
        <taxon>Culicoidea</taxon>
        <taxon>Culicidae</taxon>
        <taxon>Culicinae</taxon>
        <taxon>Culicini</taxon>
        <taxon>Culex</taxon>
        <taxon>Culex</taxon>
    </lineage>
</organism>
<dbReference type="VEuPathDB" id="VectorBase:CPIJ000321"/>
<dbReference type="VEuPathDB" id="VectorBase:CQUJHB002525"/>
<feature type="domain" description="DUF4780" evidence="2">
    <location>
        <begin position="311"/>
        <end position="395"/>
    </location>
</feature>
<reference evidence="4" key="2">
    <citation type="submission" date="2020-05" db="UniProtKB">
        <authorList>
            <consortium name="EnsemblMetazoa"/>
        </authorList>
    </citation>
    <scope>IDENTIFICATION</scope>
    <source>
        <strain evidence="4">JHB</strain>
    </source>
</reference>
<evidence type="ECO:0000313" key="5">
    <source>
        <dbReference type="Proteomes" id="UP000002320"/>
    </source>
</evidence>
<evidence type="ECO:0000256" key="1">
    <source>
        <dbReference type="SAM" id="MobiDB-lite"/>
    </source>
</evidence>
<dbReference type="HOGENOM" id="CLU_354219_0_0_1"/>
<protein>
    <recommendedName>
        <fullName evidence="2">DUF4780 domain-containing protein</fullName>
    </recommendedName>
</protein>
<gene>
    <name evidence="4" type="primary">6031043</name>
    <name evidence="3" type="ORF">CpipJ_CPIJ000321</name>
</gene>
<feature type="compositionally biased region" description="Low complexity" evidence="1">
    <location>
        <begin position="409"/>
        <end position="418"/>
    </location>
</feature>
<keyword evidence="5" id="KW-1185">Reference proteome</keyword>
<dbReference type="KEGG" id="cqu:CpipJ_CPIJ000321"/>